<dbReference type="EMBL" id="CAJPEV010001088">
    <property type="protein sequence ID" value="CAG0890636.1"/>
    <property type="molecule type" value="Genomic_DNA"/>
</dbReference>
<gene>
    <name evidence="1" type="ORF">DSTB1V02_LOCUS6133</name>
</gene>
<dbReference type="Proteomes" id="UP000677054">
    <property type="component" value="Unassembled WGS sequence"/>
</dbReference>
<dbReference type="AlphaFoldDB" id="A0A7R9A2Y0"/>
<evidence type="ECO:0000313" key="2">
    <source>
        <dbReference type="Proteomes" id="UP000677054"/>
    </source>
</evidence>
<reference evidence="1" key="1">
    <citation type="submission" date="2020-11" db="EMBL/GenBank/DDBJ databases">
        <authorList>
            <person name="Tran Van P."/>
        </authorList>
    </citation>
    <scope>NUCLEOTIDE SEQUENCE</scope>
</reference>
<accession>A0A7R9A2Y0</accession>
<sequence length="180" mass="20217">MKWVRAQDNSIVSDEDESRCETRGRSKISLHLTNSKPSRCNHERERQIGLVLTDSHCQITSFIWEEGRRSSHSGFGITARLLEDTKIQLGKREVSDMKVVFALLILGVAVYAEQPPEPCCCDPRDGCDPDGCFDACLNGLPETTGICFEPPYNCWCFDFGCTNALADKANFFKGFKAKRI</sequence>
<name>A0A7R9A2Y0_9CRUS</name>
<evidence type="ECO:0000313" key="1">
    <source>
        <dbReference type="EMBL" id="CAD7246279.1"/>
    </source>
</evidence>
<organism evidence="1">
    <name type="scientific">Darwinula stevensoni</name>
    <dbReference type="NCBI Taxonomy" id="69355"/>
    <lineage>
        <taxon>Eukaryota</taxon>
        <taxon>Metazoa</taxon>
        <taxon>Ecdysozoa</taxon>
        <taxon>Arthropoda</taxon>
        <taxon>Crustacea</taxon>
        <taxon>Oligostraca</taxon>
        <taxon>Ostracoda</taxon>
        <taxon>Podocopa</taxon>
        <taxon>Podocopida</taxon>
        <taxon>Darwinulocopina</taxon>
        <taxon>Darwinuloidea</taxon>
        <taxon>Darwinulidae</taxon>
        <taxon>Darwinula</taxon>
    </lineage>
</organism>
<protein>
    <submittedName>
        <fullName evidence="1">Uncharacterized protein</fullName>
    </submittedName>
</protein>
<dbReference type="EMBL" id="LR900605">
    <property type="protein sequence ID" value="CAD7246279.1"/>
    <property type="molecule type" value="Genomic_DNA"/>
</dbReference>
<keyword evidence="2" id="KW-1185">Reference proteome</keyword>
<proteinExistence type="predicted"/>